<comment type="caution">
    <text evidence="1">The sequence shown here is derived from an EMBL/GenBank/DDBJ whole genome shotgun (WGS) entry which is preliminary data.</text>
</comment>
<keyword evidence="2" id="KW-1185">Reference proteome</keyword>
<protein>
    <recommendedName>
        <fullName evidence="3">Chitosanase</fullName>
    </recommendedName>
</protein>
<evidence type="ECO:0000313" key="1">
    <source>
        <dbReference type="EMBL" id="MET3591431.1"/>
    </source>
</evidence>
<evidence type="ECO:0000313" key="2">
    <source>
        <dbReference type="Proteomes" id="UP001549036"/>
    </source>
</evidence>
<reference evidence="1 2" key="1">
    <citation type="submission" date="2024-06" db="EMBL/GenBank/DDBJ databases">
        <title>Genomic Encyclopedia of Type Strains, Phase IV (KMG-IV): sequencing the most valuable type-strain genomes for metagenomic binning, comparative biology and taxonomic classification.</title>
        <authorList>
            <person name="Goeker M."/>
        </authorList>
    </citation>
    <scope>NUCLEOTIDE SEQUENCE [LARGE SCALE GENOMIC DNA]</scope>
    <source>
        <strain evidence="1 2">DSM 29846</strain>
    </source>
</reference>
<organism evidence="1 2">
    <name type="scientific">Mesorhizobium shonense</name>
    <dbReference type="NCBI Taxonomy" id="1209948"/>
    <lineage>
        <taxon>Bacteria</taxon>
        <taxon>Pseudomonadati</taxon>
        <taxon>Pseudomonadota</taxon>
        <taxon>Alphaproteobacteria</taxon>
        <taxon>Hyphomicrobiales</taxon>
        <taxon>Phyllobacteriaceae</taxon>
        <taxon>Mesorhizobium</taxon>
    </lineage>
</organism>
<proteinExistence type="predicted"/>
<evidence type="ECO:0008006" key="3">
    <source>
        <dbReference type="Google" id="ProtNLM"/>
    </source>
</evidence>
<accession>A0ABV2HLI5</accession>
<dbReference type="RefSeq" id="WP_354413948.1">
    <property type="nucleotide sequence ID" value="NZ_JBEPLM010000001.1"/>
</dbReference>
<dbReference type="Proteomes" id="UP001549036">
    <property type="component" value="Unassembled WGS sequence"/>
</dbReference>
<name>A0ABV2HLI5_9HYPH</name>
<dbReference type="EMBL" id="JBEPLM010000001">
    <property type="protein sequence ID" value="MET3591431.1"/>
    <property type="molecule type" value="Genomic_DNA"/>
</dbReference>
<sequence length="218" mass="23295">MPEARLIAAISAALRMHEIGTKSPYQLYFAAKGKSGGSFGFMQGDLAAGQDIVTKTFRQILADADASKADIQRYLDKLSVHLIGNPLSSADTKFVNNALKTGSAKVDAMDQAIAADVYSDLDKCIEAAAKAHRKISAKALLYAALWINMSGHPSKLLTWLKGDDPHLQHPLPKPPQLVGGSDMRGYLMATDYYTSNPGNAAHLDQSVQAGALLLPADT</sequence>
<gene>
    <name evidence="1" type="ORF">ABID26_000810</name>
</gene>